<name>Q11DJ6_CHESB</name>
<organism evidence="3">
    <name type="scientific">Chelativorans sp. (strain BNC1)</name>
    <dbReference type="NCBI Taxonomy" id="266779"/>
    <lineage>
        <taxon>Bacteria</taxon>
        <taxon>Pseudomonadati</taxon>
        <taxon>Pseudomonadota</taxon>
        <taxon>Alphaproteobacteria</taxon>
        <taxon>Hyphomicrobiales</taxon>
        <taxon>Phyllobacteriaceae</taxon>
        <taxon>Chelativorans</taxon>
    </lineage>
</organism>
<dbReference type="eggNOG" id="COG5373">
    <property type="taxonomic scope" value="Bacteria"/>
</dbReference>
<feature type="compositionally biased region" description="Gly residues" evidence="1">
    <location>
        <begin position="317"/>
        <end position="326"/>
    </location>
</feature>
<proteinExistence type="predicted"/>
<dbReference type="STRING" id="266779.Meso_3157"/>
<feature type="compositionally biased region" description="Acidic residues" evidence="1">
    <location>
        <begin position="137"/>
        <end position="153"/>
    </location>
</feature>
<feature type="transmembrane region" description="Helical" evidence="2">
    <location>
        <begin position="218"/>
        <end position="238"/>
    </location>
</feature>
<evidence type="ECO:0000256" key="1">
    <source>
        <dbReference type="SAM" id="MobiDB-lite"/>
    </source>
</evidence>
<sequence>MADFAAVLRKAVEALKENTPEAREKIYTKARSTIEAKLAAVSSPPEIADRQRRLIEDAIATVKAEYATPPAAKAGVDDELERLLSDLQVAHPKSAPVVRALPEEPAPAVASQPAEDAQITDADREDNPAEAFAEPEAASEEEREPDPADEIVEPEPAKTAPAEDFGKLAPVSPVDDIDWSQTRPAPVEGPEVLPPLEATLPGNIAPDEAPQRGRGRRLVLPVLLVLVVCAVALGGWLYREDVAQLAGMSNAGDGVDETEAAEGEEPTVQVAAPSEQPQEQRQSTAEAQATPDAPAESAPQKFTQRLLPDGREVDEGPAGGEAGLGEGTSVAQAVQGSEAPVQGRPGGSAEPAESQPDQSLPIGQKAIFYEERTSALEGYAENGSVVWSVVEESPGENLPPEPAIQAEATIPEKGLQLRMTIRRNTDQSLPASHIVELIFLTPENFPGGGINNVLRINMKRSEQDTGSPLLGIPAKIADGFFLVALSDTQEDQRVNSTLLRRQSWIDIPIVYSSGRRALITMEKGLPGERIFNEALDAWSRDTSG</sequence>
<dbReference type="HOGENOM" id="CLU_019739_0_0_5"/>
<keyword evidence="2" id="KW-1133">Transmembrane helix</keyword>
<feature type="region of interest" description="Disordered" evidence="1">
    <location>
        <begin position="95"/>
        <end position="212"/>
    </location>
</feature>
<keyword evidence="2" id="KW-0812">Transmembrane</keyword>
<accession>Q11DJ6</accession>
<evidence type="ECO:0000313" key="3">
    <source>
        <dbReference type="EMBL" id="ABG64529.1"/>
    </source>
</evidence>
<dbReference type="KEGG" id="mes:Meso_3157"/>
<protein>
    <submittedName>
        <fullName evidence="3">Uncharacterized protein</fullName>
    </submittedName>
</protein>
<dbReference type="OrthoDB" id="8442940at2"/>
<gene>
    <name evidence="3" type="ordered locus">Meso_3157</name>
</gene>
<feature type="compositionally biased region" description="Acidic residues" evidence="1">
    <location>
        <begin position="254"/>
        <end position="265"/>
    </location>
</feature>
<feature type="region of interest" description="Disordered" evidence="1">
    <location>
        <begin position="253"/>
        <end position="361"/>
    </location>
</feature>
<reference evidence="3" key="1">
    <citation type="submission" date="2006-06" db="EMBL/GenBank/DDBJ databases">
        <title>Complete sequence of chromosome of Chelativorans sp. BNC1.</title>
        <authorList>
            <consortium name="US DOE Joint Genome Institute"/>
            <person name="Copeland A."/>
            <person name="Lucas S."/>
            <person name="Lapidus A."/>
            <person name="Barry K."/>
            <person name="Detter J.C."/>
            <person name="Glavina del Rio T."/>
            <person name="Hammon N."/>
            <person name="Israni S."/>
            <person name="Dalin E."/>
            <person name="Tice H."/>
            <person name="Pitluck S."/>
            <person name="Chertkov O."/>
            <person name="Brettin T."/>
            <person name="Bruce D."/>
            <person name="Han C."/>
            <person name="Tapia R."/>
            <person name="Gilna P."/>
            <person name="Schmutz J."/>
            <person name="Larimer F."/>
            <person name="Land M."/>
            <person name="Hauser L."/>
            <person name="Kyrpides N."/>
            <person name="Mikhailova N."/>
            <person name="Richardson P."/>
        </authorList>
    </citation>
    <scope>NUCLEOTIDE SEQUENCE</scope>
    <source>
        <strain evidence="3">BNC1</strain>
    </source>
</reference>
<dbReference type="AlphaFoldDB" id="Q11DJ6"/>
<feature type="compositionally biased region" description="Polar residues" evidence="1">
    <location>
        <begin position="275"/>
        <end position="287"/>
    </location>
</feature>
<dbReference type="EMBL" id="CP000390">
    <property type="protein sequence ID" value="ABG64529.1"/>
    <property type="molecule type" value="Genomic_DNA"/>
</dbReference>
<feature type="compositionally biased region" description="Low complexity" evidence="1">
    <location>
        <begin position="184"/>
        <end position="198"/>
    </location>
</feature>
<evidence type="ECO:0000256" key="2">
    <source>
        <dbReference type="SAM" id="Phobius"/>
    </source>
</evidence>
<keyword evidence="2" id="KW-0472">Membrane</keyword>